<feature type="region of interest" description="Disordered" evidence="1">
    <location>
        <begin position="1"/>
        <end position="20"/>
    </location>
</feature>
<sequence length="272" mass="31672">MRNLQQHQVSKPEIPLKDEDSEKIERLSPHHRHYLSFEGIGSGTPTRRERQYRQHQIRRAAENIFQYRIEKYGETEDSAMVVKDKKATRKHKISNTIDRVVEDLIQDAMSKGEFHNLSGAGKPIVYKNVTTTLDSHTHRLNQVLINNGYSPEWITMMKEIREHVALLRHNIAMHYTQGPTNLTAHAVEKFQTGIRDINVKIDKYNMIVPILRKQMVHYDCGKELSTVQAKPHRYINPELNKISAKVLAQKDALHSDPINWSQVWKDIKAVFK</sequence>
<evidence type="ECO:0000313" key="3">
    <source>
        <dbReference type="EMBL" id="KOF80324.1"/>
    </source>
</evidence>
<dbReference type="OrthoDB" id="1922282at2759"/>
<dbReference type="STRING" id="37653.A0A0L8GU30"/>
<name>A0A0L8GU30_OCTBM</name>
<organism evidence="3">
    <name type="scientific">Octopus bimaculoides</name>
    <name type="common">California two-spotted octopus</name>
    <dbReference type="NCBI Taxonomy" id="37653"/>
    <lineage>
        <taxon>Eukaryota</taxon>
        <taxon>Metazoa</taxon>
        <taxon>Spiralia</taxon>
        <taxon>Lophotrochozoa</taxon>
        <taxon>Mollusca</taxon>
        <taxon>Cephalopoda</taxon>
        <taxon>Coleoidea</taxon>
        <taxon>Octopodiformes</taxon>
        <taxon>Octopoda</taxon>
        <taxon>Incirrata</taxon>
        <taxon>Octopodidae</taxon>
        <taxon>Octopus</taxon>
    </lineage>
</organism>
<gene>
    <name evidence="3" type="ORF">OCBIM_22028054mg</name>
</gene>
<reference evidence="3" key="1">
    <citation type="submission" date="2015-07" db="EMBL/GenBank/DDBJ databases">
        <title>MeaNS - Measles Nucleotide Surveillance Program.</title>
        <authorList>
            <person name="Tran T."/>
            <person name="Druce J."/>
        </authorList>
    </citation>
    <scope>NUCLEOTIDE SEQUENCE</scope>
    <source>
        <strain evidence="3">UCB-OBI-ISO-001</strain>
        <tissue evidence="3">Gonad</tissue>
    </source>
</reference>
<dbReference type="PANTHER" id="PTHR39158">
    <property type="entry name" value="OS08G0560600 PROTEIN"/>
    <property type="match status" value="1"/>
</dbReference>
<evidence type="ECO:0000256" key="1">
    <source>
        <dbReference type="SAM" id="MobiDB-lite"/>
    </source>
</evidence>
<dbReference type="InterPro" id="IPR018961">
    <property type="entry name" value="DnaJ_homolog_subfam-C_membr-28"/>
</dbReference>
<dbReference type="EMBL" id="KQ420424">
    <property type="protein sequence ID" value="KOF80324.1"/>
    <property type="molecule type" value="Genomic_DNA"/>
</dbReference>
<accession>A0A0L8GU30</accession>
<feature type="domain" description="DnaJ homologue subfamily C member 28 conserved" evidence="2">
    <location>
        <begin position="100"/>
        <end position="168"/>
    </location>
</feature>
<dbReference type="Pfam" id="PF09350">
    <property type="entry name" value="DJC28_CD"/>
    <property type="match status" value="1"/>
</dbReference>
<proteinExistence type="predicted"/>
<evidence type="ECO:0000259" key="2">
    <source>
        <dbReference type="Pfam" id="PF09350"/>
    </source>
</evidence>
<dbReference type="PANTHER" id="PTHR39158:SF1">
    <property type="entry name" value="DNAJ HOMOLOG SUBFAMILY C MEMBER 28"/>
    <property type="match status" value="1"/>
</dbReference>
<dbReference type="AlphaFoldDB" id="A0A0L8GU30"/>
<dbReference type="InterPro" id="IPR052573">
    <property type="entry name" value="DnaJ_C_subfamily_28"/>
</dbReference>
<protein>
    <recommendedName>
        <fullName evidence="2">DnaJ homologue subfamily C member 28 conserved domain-containing protein</fullName>
    </recommendedName>
</protein>